<dbReference type="EMBL" id="SMKP01000468">
    <property type="protein sequence ID" value="TDC99061.1"/>
    <property type="molecule type" value="Genomic_DNA"/>
</dbReference>
<feature type="non-terminal residue" evidence="3">
    <location>
        <position position="147"/>
    </location>
</feature>
<name>A0A4R4V2W6_9ACTN</name>
<reference evidence="3 4" key="1">
    <citation type="submission" date="2019-03" db="EMBL/GenBank/DDBJ databases">
        <title>Draft genome sequences of novel Actinobacteria.</title>
        <authorList>
            <person name="Sahin N."/>
            <person name="Ay H."/>
            <person name="Saygin H."/>
        </authorList>
    </citation>
    <scope>NUCLEOTIDE SEQUENCE [LARGE SCALE GENOMIC DNA]</scope>
    <source>
        <strain evidence="3 4">KC712</strain>
    </source>
</reference>
<feature type="region of interest" description="Disordered" evidence="1">
    <location>
        <begin position="128"/>
        <end position="147"/>
    </location>
</feature>
<evidence type="ECO:0000259" key="2">
    <source>
        <dbReference type="Pfam" id="PF01385"/>
    </source>
</evidence>
<sequence>MGFPRFKTEHRSGRGGCSVRFTTGAIRLDGRRHVVLPVLGRIKTCEPAVKLARRLADGTARIASATVRQQADRWHVSFTVHTERPPATPARHDAVIGVDLGITTLAVYFDGSPPVPNPRHLNSAARKLRRLSRTVSRRQGPDRRTGR</sequence>
<proteinExistence type="predicted"/>
<accession>A0A4R4V2W6</accession>
<evidence type="ECO:0000256" key="1">
    <source>
        <dbReference type="SAM" id="MobiDB-lite"/>
    </source>
</evidence>
<dbReference type="Proteomes" id="UP000294543">
    <property type="component" value="Unassembled WGS sequence"/>
</dbReference>
<evidence type="ECO:0000313" key="4">
    <source>
        <dbReference type="Proteomes" id="UP000294543"/>
    </source>
</evidence>
<evidence type="ECO:0000313" key="3">
    <source>
        <dbReference type="EMBL" id="TDC99061.1"/>
    </source>
</evidence>
<protein>
    <submittedName>
        <fullName evidence="3">Transposase</fullName>
    </submittedName>
</protein>
<feature type="domain" description="Probable transposase IS891/IS1136/IS1341" evidence="2">
    <location>
        <begin position="80"/>
        <end position="143"/>
    </location>
</feature>
<dbReference type="Pfam" id="PF01385">
    <property type="entry name" value="OrfB_IS605"/>
    <property type="match status" value="1"/>
</dbReference>
<organism evidence="3 4">
    <name type="scientific">Nonomuraea diastatica</name>
    <dbReference type="NCBI Taxonomy" id="1848329"/>
    <lineage>
        <taxon>Bacteria</taxon>
        <taxon>Bacillati</taxon>
        <taxon>Actinomycetota</taxon>
        <taxon>Actinomycetes</taxon>
        <taxon>Streptosporangiales</taxon>
        <taxon>Streptosporangiaceae</taxon>
        <taxon>Nonomuraea</taxon>
    </lineage>
</organism>
<gene>
    <name evidence="3" type="ORF">E1294_52205</name>
</gene>
<dbReference type="InterPro" id="IPR001959">
    <property type="entry name" value="Transposase"/>
</dbReference>
<comment type="caution">
    <text evidence="3">The sequence shown here is derived from an EMBL/GenBank/DDBJ whole genome shotgun (WGS) entry which is preliminary data.</text>
</comment>
<dbReference type="AlphaFoldDB" id="A0A4R4V2W6"/>
<keyword evidence="4" id="KW-1185">Reference proteome</keyword>